<dbReference type="PANTHER" id="PTHR46743:SF2">
    <property type="entry name" value="TEICHOIC ACIDS EXPORT ATP-BINDING PROTEIN TAGH"/>
    <property type="match status" value="1"/>
</dbReference>
<keyword evidence="4 6" id="KW-0067">ATP-binding</keyword>
<dbReference type="PANTHER" id="PTHR46743">
    <property type="entry name" value="TEICHOIC ACIDS EXPORT ATP-BINDING PROTEIN TAGH"/>
    <property type="match status" value="1"/>
</dbReference>
<dbReference type="InterPro" id="IPR003439">
    <property type="entry name" value="ABC_transporter-like_ATP-bd"/>
</dbReference>
<organism evidence="6 7">
    <name type="scientific">Geobacter benzoatilyticus</name>
    <dbReference type="NCBI Taxonomy" id="2815309"/>
    <lineage>
        <taxon>Bacteria</taxon>
        <taxon>Pseudomonadati</taxon>
        <taxon>Thermodesulfobacteriota</taxon>
        <taxon>Desulfuromonadia</taxon>
        <taxon>Geobacterales</taxon>
        <taxon>Geobacteraceae</taxon>
        <taxon>Geobacter</taxon>
    </lineage>
</organism>
<evidence type="ECO:0000256" key="4">
    <source>
        <dbReference type="ARBA" id="ARBA00022840"/>
    </source>
</evidence>
<dbReference type="EMBL" id="CP071382">
    <property type="protein sequence ID" value="QSV44936.1"/>
    <property type="molecule type" value="Genomic_DNA"/>
</dbReference>
<evidence type="ECO:0000259" key="5">
    <source>
        <dbReference type="PROSITE" id="PS50893"/>
    </source>
</evidence>
<dbReference type="InterPro" id="IPR027417">
    <property type="entry name" value="P-loop_NTPase"/>
</dbReference>
<dbReference type="InterPro" id="IPR050683">
    <property type="entry name" value="Bact_Polysacc_Export_ATP-bd"/>
</dbReference>
<sequence>MLSDPMLTMDGVWKKYSRDAIFHRSLREDLLNVFTRRFDNVLGVNDFWALSDISLSVAPGESVGLYGHNGAGKSTILKLLSGVTHPTLGSLNVRGRIAPLIEIGAGFHPDLTAKENIYMNGAILGMKIPEIKAKFDSIVDFSELSSFIQVPVKKYSSGMYLRLAFSIAIHSEADVYLIDEIISVGDTEFQDKCIDKIIELRFKGKTLIVISHSHDLMRRVTDRIIYLEKGEVVARD</sequence>
<dbReference type="SMART" id="SM00382">
    <property type="entry name" value="AAA"/>
    <property type="match status" value="1"/>
</dbReference>
<dbReference type="InterPro" id="IPR003593">
    <property type="entry name" value="AAA+_ATPase"/>
</dbReference>
<keyword evidence="2" id="KW-0813">Transport</keyword>
<evidence type="ECO:0000313" key="6">
    <source>
        <dbReference type="EMBL" id="QSV44936.1"/>
    </source>
</evidence>
<evidence type="ECO:0000256" key="2">
    <source>
        <dbReference type="ARBA" id="ARBA00022448"/>
    </source>
</evidence>
<dbReference type="Gene3D" id="3.40.50.300">
    <property type="entry name" value="P-loop containing nucleotide triphosphate hydrolases"/>
    <property type="match status" value="1"/>
</dbReference>
<keyword evidence="3" id="KW-0547">Nucleotide-binding</keyword>
<reference evidence="6 7" key="1">
    <citation type="submission" date="2021-03" db="EMBL/GenBank/DDBJ databases">
        <title>Geobacter metallireducens gen. nov. sp. nov., a microorganism capable of coupling the complete oxidation of organic compounds to the reduction of iron and other metals.</title>
        <authorList>
            <person name="Li Y."/>
        </authorList>
    </citation>
    <scope>NUCLEOTIDE SEQUENCE [LARGE SCALE GENOMIC DNA]</scope>
    <source>
        <strain evidence="6 7">Jerry-YX</strain>
    </source>
</reference>
<feature type="domain" description="ABC transporter" evidence="5">
    <location>
        <begin position="28"/>
        <end position="236"/>
    </location>
</feature>
<dbReference type="Proteomes" id="UP000663651">
    <property type="component" value="Chromosome"/>
</dbReference>
<name>A0ABX7Q0L0_9BACT</name>
<dbReference type="GO" id="GO:0005524">
    <property type="term" value="F:ATP binding"/>
    <property type="evidence" value="ECO:0007669"/>
    <property type="project" value="UniProtKB-KW"/>
</dbReference>
<evidence type="ECO:0000313" key="7">
    <source>
        <dbReference type="Proteomes" id="UP000663651"/>
    </source>
</evidence>
<proteinExistence type="inferred from homology"/>
<dbReference type="PROSITE" id="PS50893">
    <property type="entry name" value="ABC_TRANSPORTER_2"/>
    <property type="match status" value="1"/>
</dbReference>
<dbReference type="SUPFAM" id="SSF52540">
    <property type="entry name" value="P-loop containing nucleoside triphosphate hydrolases"/>
    <property type="match status" value="1"/>
</dbReference>
<evidence type="ECO:0000256" key="3">
    <source>
        <dbReference type="ARBA" id="ARBA00022741"/>
    </source>
</evidence>
<evidence type="ECO:0000256" key="1">
    <source>
        <dbReference type="ARBA" id="ARBA00005417"/>
    </source>
</evidence>
<comment type="similarity">
    <text evidence="1">Belongs to the ABC transporter superfamily.</text>
</comment>
<dbReference type="InterPro" id="IPR015860">
    <property type="entry name" value="ABC_transpr_TagH-like"/>
</dbReference>
<accession>A0ABX7Q0L0</accession>
<protein>
    <submittedName>
        <fullName evidence="6">ABC transporter ATP-binding protein</fullName>
    </submittedName>
</protein>
<keyword evidence="7" id="KW-1185">Reference proteome</keyword>
<dbReference type="Pfam" id="PF00005">
    <property type="entry name" value="ABC_tran"/>
    <property type="match status" value="1"/>
</dbReference>
<dbReference type="CDD" id="cd03220">
    <property type="entry name" value="ABC_KpsT_Wzt"/>
    <property type="match status" value="1"/>
</dbReference>
<gene>
    <name evidence="6" type="ORF">JZM60_12350</name>
</gene>